<dbReference type="PANTHER" id="PTHR22911">
    <property type="entry name" value="ACYL-MALONYL CONDENSING ENZYME-RELATED"/>
    <property type="match status" value="1"/>
</dbReference>
<feature type="transmembrane region" description="Helical" evidence="2">
    <location>
        <begin position="74"/>
        <end position="92"/>
    </location>
</feature>
<feature type="transmembrane region" description="Helical" evidence="2">
    <location>
        <begin position="216"/>
        <end position="235"/>
    </location>
</feature>
<dbReference type="Proteomes" id="UP000325292">
    <property type="component" value="Chromosome"/>
</dbReference>
<protein>
    <recommendedName>
        <fullName evidence="3">EamA domain-containing protein</fullName>
    </recommendedName>
</protein>
<feature type="transmembrane region" description="Helical" evidence="2">
    <location>
        <begin position="12"/>
        <end position="36"/>
    </location>
</feature>
<feature type="domain" description="EamA" evidence="3">
    <location>
        <begin position="22"/>
        <end position="144"/>
    </location>
</feature>
<evidence type="ECO:0000259" key="3">
    <source>
        <dbReference type="Pfam" id="PF00892"/>
    </source>
</evidence>
<comment type="similarity">
    <text evidence="1">Belongs to the EamA transporter family.</text>
</comment>
<dbReference type="PANTHER" id="PTHR22911:SF76">
    <property type="entry name" value="EAMA DOMAIN-CONTAINING PROTEIN"/>
    <property type="match status" value="1"/>
</dbReference>
<dbReference type="InterPro" id="IPR037185">
    <property type="entry name" value="EmrE-like"/>
</dbReference>
<dbReference type="Pfam" id="PF00892">
    <property type="entry name" value="EamA"/>
    <property type="match status" value="2"/>
</dbReference>
<organism evidence="4 5">
    <name type="scientific">Sulfobacillus thermotolerans</name>
    <dbReference type="NCBI Taxonomy" id="338644"/>
    <lineage>
        <taxon>Bacteria</taxon>
        <taxon>Bacillati</taxon>
        <taxon>Bacillota</taxon>
        <taxon>Clostridia</taxon>
        <taxon>Eubacteriales</taxon>
        <taxon>Clostridiales Family XVII. Incertae Sedis</taxon>
        <taxon>Sulfobacillus</taxon>
    </lineage>
</organism>
<feature type="transmembrane region" description="Helical" evidence="2">
    <location>
        <begin position="129"/>
        <end position="148"/>
    </location>
</feature>
<gene>
    <name evidence="4" type="ORF">BXT84_02745</name>
</gene>
<dbReference type="EMBL" id="CP019454">
    <property type="protein sequence ID" value="AUW93000.1"/>
    <property type="molecule type" value="Genomic_DNA"/>
</dbReference>
<evidence type="ECO:0000313" key="5">
    <source>
        <dbReference type="Proteomes" id="UP000325292"/>
    </source>
</evidence>
<proteinExistence type="inferred from homology"/>
<feature type="transmembrane region" description="Helical" evidence="2">
    <location>
        <begin position="42"/>
        <end position="62"/>
    </location>
</feature>
<dbReference type="SUPFAM" id="SSF103481">
    <property type="entry name" value="Multidrug resistance efflux transporter EmrE"/>
    <property type="match status" value="2"/>
</dbReference>
<keyword evidence="5" id="KW-1185">Reference proteome</keyword>
<keyword evidence="2" id="KW-0472">Membrane</keyword>
<feature type="transmembrane region" description="Helical" evidence="2">
    <location>
        <begin position="272"/>
        <end position="291"/>
    </location>
</feature>
<feature type="transmembrane region" description="Helical" evidence="2">
    <location>
        <begin position="185"/>
        <end position="204"/>
    </location>
</feature>
<keyword evidence="2" id="KW-1133">Transmembrane helix</keyword>
<name>A0ABM6RNP1_9FIRM</name>
<reference evidence="4 5" key="1">
    <citation type="journal article" date="2019" name="Sci. Rep.">
        <title>Sulfobacillus thermotolerans: new insights into resistance and metabolic capacities of acidophilic chemolithotrophs.</title>
        <authorList>
            <person name="Panyushkina A.E."/>
            <person name="Babenko V.V."/>
            <person name="Nikitina A.S."/>
            <person name="Selezneva O.V."/>
            <person name="Tsaplina I.A."/>
            <person name="Letarova M.A."/>
            <person name="Kostryukova E.S."/>
            <person name="Letarov A.V."/>
        </authorList>
    </citation>
    <scope>NUCLEOTIDE SEQUENCE [LARGE SCALE GENOMIC DNA]</scope>
    <source>
        <strain evidence="4 5">Kr1</strain>
    </source>
</reference>
<dbReference type="InterPro" id="IPR000620">
    <property type="entry name" value="EamA_dom"/>
</dbReference>
<evidence type="ECO:0000256" key="2">
    <source>
        <dbReference type="SAM" id="Phobius"/>
    </source>
</evidence>
<sequence>MPKSDGSPSSNTPAAIQLYGALAVGVLSVSSAAVLIRLAHAPASAIAFWRLFLTSLLLLPVLKRPALSVTRQAWPMMALSGIFLAAHFIFWIHSLSLLPVALSTALVSTHPLLVALFRRLQGHHPLPRGTQWGLGLLAAGLATLALGAGPHVSWLGIADALAGSLFAGAYILTGAYARRTLSATTYSWGTYTAASFILALGLWGRQGNFGPMSWHLLLLYGLMAVIPTLGGHTLFNWMLRFVPASHVSLAMVGEIPGAALLAWLVLHQLPTFAMWLSILLITCGIAIALSTERMRS</sequence>
<feature type="domain" description="EamA" evidence="3">
    <location>
        <begin position="155"/>
        <end position="288"/>
    </location>
</feature>
<feature type="transmembrane region" description="Helical" evidence="2">
    <location>
        <begin position="247"/>
        <end position="266"/>
    </location>
</feature>
<keyword evidence="2" id="KW-0812">Transmembrane</keyword>
<feature type="transmembrane region" description="Helical" evidence="2">
    <location>
        <begin position="98"/>
        <end position="117"/>
    </location>
</feature>
<accession>A0ABM6RNP1</accession>
<evidence type="ECO:0000313" key="4">
    <source>
        <dbReference type="EMBL" id="AUW93000.1"/>
    </source>
</evidence>
<feature type="transmembrane region" description="Helical" evidence="2">
    <location>
        <begin position="154"/>
        <end position="173"/>
    </location>
</feature>
<evidence type="ECO:0000256" key="1">
    <source>
        <dbReference type="ARBA" id="ARBA00007362"/>
    </source>
</evidence>